<dbReference type="GO" id="GO:0006508">
    <property type="term" value="P:proteolysis"/>
    <property type="evidence" value="ECO:0007669"/>
    <property type="project" value="UniProtKB-KW"/>
</dbReference>
<evidence type="ECO:0000256" key="3">
    <source>
        <dbReference type="ARBA" id="ARBA00022670"/>
    </source>
</evidence>
<dbReference type="OrthoDB" id="678161at2"/>
<evidence type="ECO:0000256" key="8">
    <source>
        <dbReference type="SAM" id="Phobius"/>
    </source>
</evidence>
<evidence type="ECO:0000313" key="9">
    <source>
        <dbReference type="EMBL" id="CVK15721.1"/>
    </source>
</evidence>
<dbReference type="AlphaFoldDB" id="A0A0X3AMV9"/>
<dbReference type="EMBL" id="FCOR01000003">
    <property type="protein sequence ID" value="CVK15721.1"/>
    <property type="molecule type" value="Genomic_DNA"/>
</dbReference>
<feature type="transmembrane region" description="Helical" evidence="8">
    <location>
        <begin position="7"/>
        <end position="28"/>
    </location>
</feature>
<keyword evidence="3" id="KW-0645">Protease</keyword>
<keyword evidence="10" id="KW-1185">Reference proteome</keyword>
<keyword evidence="5" id="KW-0378">Hydrolase</keyword>
<feature type="transmembrane region" description="Helical" evidence="8">
    <location>
        <begin position="112"/>
        <end position="138"/>
    </location>
</feature>
<dbReference type="Pfam" id="PF09721">
    <property type="entry name" value="Exosortase_EpsH"/>
    <property type="match status" value="1"/>
</dbReference>
<reference evidence="9 10" key="1">
    <citation type="submission" date="2016-01" db="EMBL/GenBank/DDBJ databases">
        <authorList>
            <person name="McClelland M."/>
            <person name="Jain A."/>
            <person name="Saraogi P."/>
            <person name="Mendelson R."/>
            <person name="Westerman R."/>
            <person name="SanMiguel P."/>
            <person name="Csonka L."/>
        </authorList>
    </citation>
    <scope>NUCLEOTIDE SEQUENCE [LARGE SCALE GENOMIC DNA]</scope>
    <source>
        <strain evidence="9 10">R-53146</strain>
    </source>
</reference>
<comment type="subcellular location">
    <subcellularLocation>
        <location evidence="1">Cell membrane</location>
        <topology evidence="1">Multi-pass membrane protein</topology>
    </subcellularLocation>
</comment>
<dbReference type="GO" id="GO:0008233">
    <property type="term" value="F:peptidase activity"/>
    <property type="evidence" value="ECO:0007669"/>
    <property type="project" value="UniProtKB-KW"/>
</dbReference>
<feature type="transmembrane region" description="Helical" evidence="8">
    <location>
        <begin position="80"/>
        <end position="105"/>
    </location>
</feature>
<evidence type="ECO:0000256" key="5">
    <source>
        <dbReference type="ARBA" id="ARBA00022801"/>
    </source>
</evidence>
<accession>A0A0X3AMV9</accession>
<evidence type="ECO:0000256" key="1">
    <source>
        <dbReference type="ARBA" id="ARBA00004651"/>
    </source>
</evidence>
<dbReference type="Proteomes" id="UP000182761">
    <property type="component" value="Unassembled WGS sequence"/>
</dbReference>
<evidence type="ECO:0000256" key="7">
    <source>
        <dbReference type="ARBA" id="ARBA00023136"/>
    </source>
</evidence>
<dbReference type="GO" id="GO:0005886">
    <property type="term" value="C:plasma membrane"/>
    <property type="evidence" value="ECO:0007669"/>
    <property type="project" value="UniProtKB-SubCell"/>
</dbReference>
<feature type="transmembrane region" description="Helical" evidence="8">
    <location>
        <begin position="150"/>
        <end position="172"/>
    </location>
</feature>
<dbReference type="NCBIfam" id="TIGR04128">
    <property type="entry name" value="exoso_Fjoh_1448"/>
    <property type="match status" value="1"/>
</dbReference>
<keyword evidence="2" id="KW-1003">Cell membrane</keyword>
<sequence>MKEYRPIFISLFKFFSVYLVLTALYYWYLTYYQNELKTCDEFTYRVAKQSSCLLNCIGIPSQAKHIDQENYMRFYVNNNFISIVNEGCNTLSIIILYISFIIAFANSLRKTCIYLIITVLLIYFTNIIRISFINYIFYYYPEYGKFSHDYLFPTVIYGLIMVLWIVWIKYFIFKKNK</sequence>
<protein>
    <submittedName>
        <fullName evidence="9">Exosortase family protein XrtF</fullName>
    </submittedName>
</protein>
<evidence type="ECO:0000256" key="4">
    <source>
        <dbReference type="ARBA" id="ARBA00022692"/>
    </source>
</evidence>
<dbReference type="STRING" id="1586267.GCA_001418685_00553"/>
<dbReference type="InterPro" id="IPR026323">
    <property type="entry name" value="Exosortase-related_prot_XrtF"/>
</dbReference>
<dbReference type="InterPro" id="IPR026392">
    <property type="entry name" value="Exo/Archaeosortase_dom"/>
</dbReference>
<dbReference type="RefSeq" id="WP_055424949.1">
    <property type="nucleotide sequence ID" value="NZ_FCOR01000003.1"/>
</dbReference>
<evidence type="ECO:0000256" key="2">
    <source>
        <dbReference type="ARBA" id="ARBA00022475"/>
    </source>
</evidence>
<name>A0A0X3AMV9_9FLAO</name>
<keyword evidence="6 8" id="KW-1133">Transmembrane helix</keyword>
<keyword evidence="7 8" id="KW-0472">Membrane</keyword>
<proteinExistence type="predicted"/>
<gene>
    <name evidence="9" type="ORF">Ga0061079_10331</name>
</gene>
<dbReference type="NCBIfam" id="TIGR04178">
    <property type="entry name" value="exo_archaeo"/>
    <property type="match status" value="1"/>
</dbReference>
<keyword evidence="4 8" id="KW-0812">Transmembrane</keyword>
<dbReference type="InterPro" id="IPR019127">
    <property type="entry name" value="Exosortase"/>
</dbReference>
<evidence type="ECO:0000313" key="10">
    <source>
        <dbReference type="Proteomes" id="UP000182761"/>
    </source>
</evidence>
<organism evidence="9 10">
    <name type="scientific">Apibacter mensalis</name>
    <dbReference type="NCBI Taxonomy" id="1586267"/>
    <lineage>
        <taxon>Bacteria</taxon>
        <taxon>Pseudomonadati</taxon>
        <taxon>Bacteroidota</taxon>
        <taxon>Flavobacteriia</taxon>
        <taxon>Flavobacteriales</taxon>
        <taxon>Weeksellaceae</taxon>
        <taxon>Apibacter</taxon>
    </lineage>
</organism>
<evidence type="ECO:0000256" key="6">
    <source>
        <dbReference type="ARBA" id="ARBA00022989"/>
    </source>
</evidence>